<evidence type="ECO:0000259" key="1">
    <source>
        <dbReference type="Pfam" id="PF07859"/>
    </source>
</evidence>
<dbReference type="VEuPathDB" id="FungiDB:BO71DRAFT_453642"/>
<evidence type="ECO:0000313" key="2">
    <source>
        <dbReference type="EMBL" id="PYH89110.1"/>
    </source>
</evidence>
<dbReference type="Proteomes" id="UP000247810">
    <property type="component" value="Unassembled WGS sequence"/>
</dbReference>
<proteinExistence type="predicted"/>
<dbReference type="Pfam" id="PF07859">
    <property type="entry name" value="Abhydrolase_3"/>
    <property type="match status" value="1"/>
</dbReference>
<feature type="domain" description="Alpha/beta hydrolase fold-3" evidence="1">
    <location>
        <begin position="67"/>
        <end position="245"/>
    </location>
</feature>
<dbReference type="InterPro" id="IPR029058">
    <property type="entry name" value="AB_hydrolase_fold"/>
</dbReference>
<dbReference type="SUPFAM" id="SSF53474">
    <property type="entry name" value="alpha/beta-Hydrolases"/>
    <property type="match status" value="1"/>
</dbReference>
<dbReference type="OrthoDB" id="408631at2759"/>
<dbReference type="STRING" id="1448320.A0A319CW89"/>
<dbReference type="PANTHER" id="PTHR23024">
    <property type="entry name" value="ARYLACETAMIDE DEACETYLASE"/>
    <property type="match status" value="1"/>
</dbReference>
<name>A0A319CW89_9EURO</name>
<evidence type="ECO:0000313" key="3">
    <source>
        <dbReference type="Proteomes" id="UP000247810"/>
    </source>
</evidence>
<organism evidence="2 3">
    <name type="scientific">Aspergillus ellipticus CBS 707.79</name>
    <dbReference type="NCBI Taxonomy" id="1448320"/>
    <lineage>
        <taxon>Eukaryota</taxon>
        <taxon>Fungi</taxon>
        <taxon>Dikarya</taxon>
        <taxon>Ascomycota</taxon>
        <taxon>Pezizomycotina</taxon>
        <taxon>Eurotiomycetes</taxon>
        <taxon>Eurotiomycetidae</taxon>
        <taxon>Eurotiales</taxon>
        <taxon>Aspergillaceae</taxon>
        <taxon>Aspergillus</taxon>
        <taxon>Aspergillus subgen. Circumdati</taxon>
    </lineage>
</organism>
<dbReference type="Gene3D" id="3.40.50.1820">
    <property type="entry name" value="alpha/beta hydrolase"/>
    <property type="match status" value="1"/>
</dbReference>
<dbReference type="EMBL" id="KZ826047">
    <property type="protein sequence ID" value="PYH89110.1"/>
    <property type="molecule type" value="Genomic_DNA"/>
</dbReference>
<keyword evidence="2" id="KW-0378">Hydrolase</keyword>
<dbReference type="PANTHER" id="PTHR23024:SF242">
    <property type="entry name" value="ALPHA_BETA HYDROLASE FOLD-3 DOMAIN-CONTAINING PROTEIN-RELATED"/>
    <property type="match status" value="1"/>
</dbReference>
<dbReference type="InterPro" id="IPR013094">
    <property type="entry name" value="AB_hydrolase_3"/>
</dbReference>
<dbReference type="InterPro" id="IPR050466">
    <property type="entry name" value="Carboxylest/Gibb_receptor"/>
</dbReference>
<protein>
    <submittedName>
        <fullName evidence="2">Alpha/beta-hydrolase</fullName>
    </submittedName>
</protein>
<keyword evidence="3" id="KW-1185">Reference proteome</keyword>
<dbReference type="AlphaFoldDB" id="A0A319CW89"/>
<gene>
    <name evidence="2" type="ORF">BO71DRAFT_453642</name>
</gene>
<dbReference type="GO" id="GO:0016787">
    <property type="term" value="F:hydrolase activity"/>
    <property type="evidence" value="ECO:0007669"/>
    <property type="project" value="UniProtKB-KW"/>
</dbReference>
<sequence length="298" mass="31796">MPPYIIQKPLITTLRLLARLTHPIPPPDPTTTETISIPSRDPSRTIKAHLYNPPTTNPRTPTPILLNLSGTGFTIPSHGIDAPFATYLTTHTPYSLLDLSYRLAPEHPFPFPAALQDAHDALAYILSQPNRFDTSRIALCGFSAGGGGLAASLAANPDLLPQGMKVHALVAFYPVVDATVPAGEKMPEVDLGRRMLGGSIPAGVMRFSQGCYLRGDGGGVGRCLFVVCQGDSLAGETERLVGRLRGGDGDGDGDGERVVRAVKVMGVGHAWDKIARAGSWEAQERDRAYAAVVELLNE</sequence>
<accession>A0A319CW89</accession>
<reference evidence="2 3" key="1">
    <citation type="submission" date="2018-02" db="EMBL/GenBank/DDBJ databases">
        <title>The genomes of Aspergillus section Nigri reveals drivers in fungal speciation.</title>
        <authorList>
            <consortium name="DOE Joint Genome Institute"/>
            <person name="Vesth T.C."/>
            <person name="Nybo J."/>
            <person name="Theobald S."/>
            <person name="Brandl J."/>
            <person name="Frisvad J.C."/>
            <person name="Nielsen K.F."/>
            <person name="Lyhne E.K."/>
            <person name="Kogle M.E."/>
            <person name="Kuo A."/>
            <person name="Riley R."/>
            <person name="Clum A."/>
            <person name="Nolan M."/>
            <person name="Lipzen A."/>
            <person name="Salamov A."/>
            <person name="Henrissat B."/>
            <person name="Wiebenga A."/>
            <person name="De vries R.P."/>
            <person name="Grigoriev I.V."/>
            <person name="Mortensen U.H."/>
            <person name="Andersen M.R."/>
            <person name="Baker S.E."/>
        </authorList>
    </citation>
    <scope>NUCLEOTIDE SEQUENCE [LARGE SCALE GENOMIC DNA]</scope>
    <source>
        <strain evidence="2 3">CBS 707.79</strain>
    </source>
</reference>